<dbReference type="PROSITE" id="PS51384">
    <property type="entry name" value="FAD_FR"/>
    <property type="match status" value="1"/>
</dbReference>
<evidence type="ECO:0000259" key="16">
    <source>
        <dbReference type="PROSITE" id="PS51384"/>
    </source>
</evidence>
<dbReference type="InterPro" id="IPR000971">
    <property type="entry name" value="Globin"/>
</dbReference>
<evidence type="ECO:0000256" key="3">
    <source>
        <dbReference type="ARBA" id="ARBA00012229"/>
    </source>
</evidence>
<evidence type="ECO:0000256" key="8">
    <source>
        <dbReference type="ARBA" id="ARBA00022857"/>
    </source>
</evidence>
<dbReference type="GO" id="GO:0005344">
    <property type="term" value="F:oxygen carrier activity"/>
    <property type="evidence" value="ECO:0007669"/>
    <property type="project" value="UniProtKB-KW"/>
</dbReference>
<dbReference type="GO" id="GO:0020037">
    <property type="term" value="F:heme binding"/>
    <property type="evidence" value="ECO:0007669"/>
    <property type="project" value="InterPro"/>
</dbReference>
<dbReference type="GO" id="GO:0071949">
    <property type="term" value="F:FAD binding"/>
    <property type="evidence" value="ECO:0007669"/>
    <property type="project" value="TreeGrafter"/>
</dbReference>
<keyword evidence="5 14" id="KW-0561">Oxygen transport</keyword>
<dbReference type="InterPro" id="IPR008333">
    <property type="entry name" value="Cbr1-like_FAD-bd_dom"/>
</dbReference>
<dbReference type="Gene3D" id="3.40.50.80">
    <property type="entry name" value="Nucleotide-binding domain of ferredoxin-NADP reductase (FNR) module"/>
    <property type="match status" value="1"/>
</dbReference>
<dbReference type="InterPro" id="IPR012292">
    <property type="entry name" value="Globin/Proto"/>
</dbReference>
<evidence type="ECO:0000256" key="4">
    <source>
        <dbReference type="ARBA" id="ARBA00022617"/>
    </source>
</evidence>
<keyword evidence="9" id="KW-0408">Iron</keyword>
<evidence type="ECO:0000256" key="14">
    <source>
        <dbReference type="RuleBase" id="RU000356"/>
    </source>
</evidence>
<evidence type="ECO:0000256" key="5">
    <source>
        <dbReference type="ARBA" id="ARBA00022621"/>
    </source>
</evidence>
<evidence type="ECO:0000256" key="12">
    <source>
        <dbReference type="ARBA" id="ARBA00048649"/>
    </source>
</evidence>
<dbReference type="RefSeq" id="WP_092609914.1">
    <property type="nucleotide sequence ID" value="NZ_FMYF01000005.1"/>
</dbReference>
<evidence type="ECO:0000313" key="17">
    <source>
        <dbReference type="EMBL" id="SDB86566.1"/>
    </source>
</evidence>
<dbReference type="InterPro" id="IPR017927">
    <property type="entry name" value="FAD-bd_FR_type"/>
</dbReference>
<keyword evidence="7" id="KW-0479">Metal-binding</keyword>
<keyword evidence="11" id="KW-0520">NAD</keyword>
<evidence type="ECO:0000256" key="1">
    <source>
        <dbReference type="ARBA" id="ARBA00001970"/>
    </source>
</evidence>
<comment type="catalytic activity">
    <reaction evidence="13">
        <text>2 nitric oxide + NADPH + 2 O2 = 2 nitrate + NADP(+) + H(+)</text>
        <dbReference type="Rhea" id="RHEA:19465"/>
        <dbReference type="ChEBI" id="CHEBI:15378"/>
        <dbReference type="ChEBI" id="CHEBI:15379"/>
        <dbReference type="ChEBI" id="CHEBI:16480"/>
        <dbReference type="ChEBI" id="CHEBI:17632"/>
        <dbReference type="ChEBI" id="CHEBI:57783"/>
        <dbReference type="ChEBI" id="CHEBI:58349"/>
        <dbReference type="EC" id="1.14.12.17"/>
    </reaction>
</comment>
<dbReference type="InterPro" id="IPR017938">
    <property type="entry name" value="Riboflavin_synthase-like_b-brl"/>
</dbReference>
<sequence length="391" mass="42834">MLSEKARPIIEATAPVVAERIPYITPEFYKGMFGARPDLMDGMFSRSNQITGEQPKALAGSIVAFATWLLQHPDSYPESVLSRIAHKHASLGLQEDEYPTVYQHLFAAIGADLGDAATPEVVEAWTEVYWLMAHALIAMEKTLYAGAASDLPFAPWRVTAKEMTGGDVAVITFEPADGTPITDAKPGQYISIEVKVKDGIRQPRQFTLIPSKAGTRRIAVKLDPAGEVTPLIHEQLKVGDVYDLSNPYGDMVLRETRVPLVLASAGIGVTPMLALLEALVERESEREVIVLHADRNSSSWPLADEMKALVAKLPNARIETWFEEGDDGDHKGYMDLSQVNIPADANVVMCGPLPFLKAVRSQVVSSGHPAEKVFYEIFGPDLWLLQGTDEN</sequence>
<dbReference type="Pfam" id="PF00970">
    <property type="entry name" value="FAD_binding_6"/>
    <property type="match status" value="1"/>
</dbReference>
<dbReference type="GO" id="GO:0019825">
    <property type="term" value="F:oxygen binding"/>
    <property type="evidence" value="ECO:0007669"/>
    <property type="project" value="InterPro"/>
</dbReference>
<keyword evidence="17" id="KW-0560">Oxidoreductase</keyword>
<dbReference type="EC" id="1.14.12.17" evidence="3"/>
<dbReference type="Gene3D" id="2.40.30.10">
    <property type="entry name" value="Translation factors"/>
    <property type="match status" value="1"/>
</dbReference>
<evidence type="ECO:0000259" key="15">
    <source>
        <dbReference type="PROSITE" id="PS01033"/>
    </source>
</evidence>
<evidence type="ECO:0000313" key="18">
    <source>
        <dbReference type="Proteomes" id="UP000199086"/>
    </source>
</evidence>
<comment type="catalytic activity">
    <reaction evidence="12">
        <text>2 nitric oxide + NADH + 2 O2 = 2 nitrate + NAD(+) + H(+)</text>
        <dbReference type="Rhea" id="RHEA:19469"/>
        <dbReference type="ChEBI" id="CHEBI:15378"/>
        <dbReference type="ChEBI" id="CHEBI:15379"/>
        <dbReference type="ChEBI" id="CHEBI:16480"/>
        <dbReference type="ChEBI" id="CHEBI:17632"/>
        <dbReference type="ChEBI" id="CHEBI:57540"/>
        <dbReference type="ChEBI" id="CHEBI:57945"/>
        <dbReference type="EC" id="1.14.12.17"/>
    </reaction>
</comment>
<dbReference type="PANTHER" id="PTHR43396">
    <property type="entry name" value="FLAVOHEMOPROTEIN"/>
    <property type="match status" value="1"/>
</dbReference>
<evidence type="ECO:0000256" key="10">
    <source>
        <dbReference type="ARBA" id="ARBA00023014"/>
    </source>
</evidence>
<dbReference type="InterPro" id="IPR009050">
    <property type="entry name" value="Globin-like_sf"/>
</dbReference>
<evidence type="ECO:0000256" key="11">
    <source>
        <dbReference type="ARBA" id="ARBA00023027"/>
    </source>
</evidence>
<dbReference type="GO" id="GO:0046210">
    <property type="term" value="P:nitric oxide catabolic process"/>
    <property type="evidence" value="ECO:0007669"/>
    <property type="project" value="TreeGrafter"/>
</dbReference>
<dbReference type="SUPFAM" id="SSF63380">
    <property type="entry name" value="Riboflavin synthase domain-like"/>
    <property type="match status" value="1"/>
</dbReference>
<dbReference type="Pfam" id="PF00042">
    <property type="entry name" value="Globin"/>
    <property type="match status" value="1"/>
</dbReference>
<evidence type="ECO:0000256" key="2">
    <source>
        <dbReference type="ARBA" id="ARBA00006401"/>
    </source>
</evidence>
<protein>
    <recommendedName>
        <fullName evidence="3">nitric oxide dioxygenase</fullName>
        <ecNumber evidence="3">1.14.12.17</ecNumber>
    </recommendedName>
</protein>
<keyword evidence="10" id="KW-0411">Iron-sulfur</keyword>
<name>A0A1G6GZM6_9ACTN</name>
<keyword evidence="6" id="KW-0001">2Fe-2S</keyword>
<feature type="domain" description="FAD-binding FR-type" evidence="16">
    <location>
        <begin position="151"/>
        <end position="254"/>
    </location>
</feature>
<feature type="domain" description="Globin" evidence="15">
    <location>
        <begin position="1"/>
        <end position="141"/>
    </location>
</feature>
<dbReference type="GO" id="GO:0008941">
    <property type="term" value="F:nitric oxide dioxygenase NAD(P)H activity"/>
    <property type="evidence" value="ECO:0007669"/>
    <property type="project" value="UniProtKB-EC"/>
</dbReference>
<dbReference type="EMBL" id="FMYF01000005">
    <property type="protein sequence ID" value="SDB86566.1"/>
    <property type="molecule type" value="Genomic_DNA"/>
</dbReference>
<proteinExistence type="inferred from homology"/>
<dbReference type="Gene3D" id="1.10.490.10">
    <property type="entry name" value="Globins"/>
    <property type="match status" value="1"/>
</dbReference>
<keyword evidence="18" id="KW-1185">Reference proteome</keyword>
<evidence type="ECO:0000256" key="7">
    <source>
        <dbReference type="ARBA" id="ARBA00022723"/>
    </source>
</evidence>
<dbReference type="InterPro" id="IPR039261">
    <property type="entry name" value="FNR_nucleotide-bd"/>
</dbReference>
<keyword evidence="8" id="KW-0521">NADP</keyword>
<organism evidence="17 18">
    <name type="scientific">Raineyella antarctica</name>
    <dbReference type="NCBI Taxonomy" id="1577474"/>
    <lineage>
        <taxon>Bacteria</taxon>
        <taxon>Bacillati</taxon>
        <taxon>Actinomycetota</taxon>
        <taxon>Actinomycetes</taxon>
        <taxon>Propionibacteriales</taxon>
        <taxon>Propionibacteriaceae</taxon>
        <taxon>Raineyella</taxon>
    </lineage>
</organism>
<dbReference type="PRINTS" id="PR00410">
    <property type="entry name" value="PHEHYDRXLASE"/>
</dbReference>
<dbReference type="CDD" id="cd06184">
    <property type="entry name" value="flavohem_like_fad_nad_binding"/>
    <property type="match status" value="1"/>
</dbReference>
<keyword evidence="17" id="KW-0223">Dioxygenase</keyword>
<reference evidence="17 18" key="1">
    <citation type="submission" date="2016-06" db="EMBL/GenBank/DDBJ databases">
        <authorList>
            <person name="Olsen C.W."/>
            <person name="Carey S."/>
            <person name="Hinshaw L."/>
            <person name="Karasin A.I."/>
        </authorList>
    </citation>
    <scope>NUCLEOTIDE SEQUENCE [LARGE SCALE GENOMIC DNA]</scope>
    <source>
        <strain evidence="17 18">LZ-22</strain>
    </source>
</reference>
<dbReference type="PANTHER" id="PTHR43396:SF3">
    <property type="entry name" value="FLAVOHEMOPROTEIN"/>
    <property type="match status" value="1"/>
</dbReference>
<dbReference type="PROSITE" id="PS01033">
    <property type="entry name" value="GLOBIN"/>
    <property type="match status" value="1"/>
</dbReference>
<dbReference type="InterPro" id="IPR001433">
    <property type="entry name" value="OxRdtase_FAD/NAD-bd"/>
</dbReference>
<keyword evidence="4 14" id="KW-0349">Heme</keyword>
<accession>A0A1G6GZM6</accession>
<dbReference type="Proteomes" id="UP000199086">
    <property type="component" value="Unassembled WGS sequence"/>
</dbReference>
<evidence type="ECO:0000256" key="9">
    <source>
        <dbReference type="ARBA" id="ARBA00023004"/>
    </source>
</evidence>
<evidence type="ECO:0000256" key="13">
    <source>
        <dbReference type="ARBA" id="ARBA00049433"/>
    </source>
</evidence>
<keyword evidence="14" id="KW-0813">Transport</keyword>
<comment type="similarity">
    <text evidence="2">In the C-terminal section; belongs to the flavoprotein pyridine nucleotide cytochrome reductase family.</text>
</comment>
<dbReference type="AlphaFoldDB" id="A0A1G6GZM6"/>
<dbReference type="GO" id="GO:0046872">
    <property type="term" value="F:metal ion binding"/>
    <property type="evidence" value="ECO:0007669"/>
    <property type="project" value="UniProtKB-KW"/>
</dbReference>
<comment type="cofactor">
    <cofactor evidence="1">
        <name>heme b</name>
        <dbReference type="ChEBI" id="CHEBI:60344"/>
    </cofactor>
</comment>
<evidence type="ECO:0000256" key="6">
    <source>
        <dbReference type="ARBA" id="ARBA00022714"/>
    </source>
</evidence>
<dbReference type="Pfam" id="PF00175">
    <property type="entry name" value="NAD_binding_1"/>
    <property type="match status" value="1"/>
</dbReference>
<dbReference type="SUPFAM" id="SSF52343">
    <property type="entry name" value="Ferredoxin reductase-like, C-terminal NADP-linked domain"/>
    <property type="match status" value="1"/>
</dbReference>
<dbReference type="GO" id="GO:0051537">
    <property type="term" value="F:2 iron, 2 sulfur cluster binding"/>
    <property type="evidence" value="ECO:0007669"/>
    <property type="project" value="UniProtKB-KW"/>
</dbReference>
<dbReference type="GO" id="GO:0071500">
    <property type="term" value="P:cellular response to nitrosative stress"/>
    <property type="evidence" value="ECO:0007669"/>
    <property type="project" value="TreeGrafter"/>
</dbReference>
<dbReference type="OrthoDB" id="9801223at2"/>
<gene>
    <name evidence="17" type="ORF">GA0111570_105229</name>
</gene>
<comment type="similarity">
    <text evidence="14">Belongs to the globin family.</text>
</comment>
<dbReference type="SUPFAM" id="SSF46458">
    <property type="entry name" value="Globin-like"/>
    <property type="match status" value="1"/>
</dbReference>